<evidence type="ECO:0000313" key="2">
    <source>
        <dbReference type="EMBL" id="PKR87313.1"/>
    </source>
</evidence>
<sequence>MLERWMIGAAVFAPEGDGMGDGADAGAAPVGGVPPESLMFPSEAPVEGEGSTPEEEASGGLNLADEVPEDGRYDFTLPEGMAIDEKLAEAMSPVLKDIGLTRGQAQALAGALAAHRQAEAAHGAHEWADIQTGWIASAKKDQEIGGARWDASVATAQGALARFGTPGLRTFLTESGGGNHPEVIRFMARVGSAIAEDRPESGGAGAGRPIDAAHLLFPSDKPKG</sequence>
<reference evidence="2 3" key="1">
    <citation type="submission" date="2017-12" db="EMBL/GenBank/DDBJ databases">
        <title>Anaerobic carbon monoxide metabolism by Pleomorphomonas carboxyditropha sp. nov., a new mesophilic hydrogenogenic carboxidotroph.</title>
        <authorList>
            <person name="Esquivel-Elizondo S."/>
            <person name="Krajmalnik-Brown R."/>
        </authorList>
    </citation>
    <scope>NUCLEOTIDE SEQUENCE [LARGE SCALE GENOMIC DNA]</scope>
    <source>
        <strain evidence="2 3">R5-392</strain>
    </source>
</reference>
<feature type="region of interest" description="Disordered" evidence="1">
    <location>
        <begin position="197"/>
        <end position="224"/>
    </location>
</feature>
<accession>A0A2N3LS07</accession>
<name>A0A2N3LS07_9HYPH</name>
<protein>
    <recommendedName>
        <fullName evidence="4">Peptidase</fullName>
    </recommendedName>
</protein>
<dbReference type="OrthoDB" id="5852at2"/>
<organism evidence="2 3">
    <name type="scientific">Pleomorphomonas diazotrophica</name>
    <dbReference type="NCBI Taxonomy" id="1166257"/>
    <lineage>
        <taxon>Bacteria</taxon>
        <taxon>Pseudomonadati</taxon>
        <taxon>Pseudomonadota</taxon>
        <taxon>Alphaproteobacteria</taxon>
        <taxon>Hyphomicrobiales</taxon>
        <taxon>Pleomorphomonadaceae</taxon>
        <taxon>Pleomorphomonas</taxon>
    </lineage>
</organism>
<evidence type="ECO:0000313" key="3">
    <source>
        <dbReference type="Proteomes" id="UP000233491"/>
    </source>
</evidence>
<proteinExistence type="predicted"/>
<dbReference type="Proteomes" id="UP000233491">
    <property type="component" value="Unassembled WGS sequence"/>
</dbReference>
<comment type="caution">
    <text evidence="2">The sequence shown here is derived from an EMBL/GenBank/DDBJ whole genome shotgun (WGS) entry which is preliminary data.</text>
</comment>
<evidence type="ECO:0000256" key="1">
    <source>
        <dbReference type="SAM" id="MobiDB-lite"/>
    </source>
</evidence>
<dbReference type="EMBL" id="PJNW01000019">
    <property type="protein sequence ID" value="PKR87313.1"/>
    <property type="molecule type" value="Genomic_DNA"/>
</dbReference>
<feature type="compositionally biased region" description="Low complexity" evidence="1">
    <location>
        <begin position="24"/>
        <end position="36"/>
    </location>
</feature>
<gene>
    <name evidence="2" type="ORF">CXZ10_19880</name>
</gene>
<dbReference type="RefSeq" id="WP_143741574.1">
    <property type="nucleotide sequence ID" value="NZ_FOUQ01000021.1"/>
</dbReference>
<feature type="region of interest" description="Disordered" evidence="1">
    <location>
        <begin position="13"/>
        <end position="68"/>
    </location>
</feature>
<evidence type="ECO:0008006" key="4">
    <source>
        <dbReference type="Google" id="ProtNLM"/>
    </source>
</evidence>
<dbReference type="AlphaFoldDB" id="A0A2N3LS07"/>
<keyword evidence="3" id="KW-1185">Reference proteome</keyword>